<dbReference type="InterPro" id="IPR014756">
    <property type="entry name" value="Ig_E-set"/>
</dbReference>
<proteinExistence type="predicted"/>
<keyword evidence="4" id="KW-1185">Reference proteome</keyword>
<evidence type="ECO:0000256" key="1">
    <source>
        <dbReference type="ARBA" id="ARBA00022729"/>
    </source>
</evidence>
<dbReference type="FunFam" id="2.60.40.10:FF:001292">
    <property type="entry name" value="PKHD1 like 1"/>
    <property type="match status" value="1"/>
</dbReference>
<dbReference type="OrthoDB" id="120976at2759"/>
<accession>A0A4Z2FMW2</accession>
<dbReference type="FunFam" id="2.60.40.10:FF:000616">
    <property type="entry name" value="PKHD1 like 1"/>
    <property type="match status" value="1"/>
</dbReference>
<protein>
    <submittedName>
        <fullName evidence="3">Fibrocystin-L</fullName>
    </submittedName>
</protein>
<gene>
    <name evidence="3" type="primary">PKHD1L1_0</name>
    <name evidence="3" type="ORF">EYF80_047713</name>
</gene>
<evidence type="ECO:0000313" key="4">
    <source>
        <dbReference type="Proteomes" id="UP000314294"/>
    </source>
</evidence>
<comment type="caution">
    <text evidence="3">The sequence shown here is derived from an EMBL/GenBank/DDBJ whole genome shotgun (WGS) entry which is preliminary data.</text>
</comment>
<dbReference type="InterPro" id="IPR037524">
    <property type="entry name" value="PA14/GLEYA"/>
</dbReference>
<dbReference type="Pfam" id="PF01833">
    <property type="entry name" value="TIG"/>
    <property type="match status" value="4"/>
</dbReference>
<dbReference type="EMBL" id="SRLO01001058">
    <property type="protein sequence ID" value="TNN42134.1"/>
    <property type="molecule type" value="Genomic_DNA"/>
</dbReference>
<dbReference type="InterPro" id="IPR013783">
    <property type="entry name" value="Ig-like_fold"/>
</dbReference>
<dbReference type="Proteomes" id="UP000314294">
    <property type="component" value="Unassembled WGS sequence"/>
</dbReference>
<dbReference type="PANTHER" id="PTHR46769:SF2">
    <property type="entry name" value="FIBROCYSTIN-L ISOFORM 2 PRECURSOR-RELATED"/>
    <property type="match status" value="1"/>
</dbReference>
<dbReference type="InterPro" id="IPR052387">
    <property type="entry name" value="Fibrocystin"/>
</dbReference>
<keyword evidence="1" id="KW-0732">Signal</keyword>
<feature type="domain" description="PA14" evidence="2">
    <location>
        <begin position="152"/>
        <end position="313"/>
    </location>
</feature>
<dbReference type="SMART" id="SM00429">
    <property type="entry name" value="IPT"/>
    <property type="match status" value="4"/>
</dbReference>
<name>A0A4Z2FMW2_9TELE</name>
<dbReference type="PANTHER" id="PTHR46769">
    <property type="entry name" value="POLYCYSTIC KIDNEY AND HEPATIC DISEASE 1 (AUTOSOMAL RECESSIVE)-LIKE 1"/>
    <property type="match status" value="1"/>
</dbReference>
<dbReference type="CDD" id="cd00603">
    <property type="entry name" value="IPT_PCSR"/>
    <property type="match status" value="4"/>
</dbReference>
<sequence length="1040" mass="112795">MRRAYMGGMPCELLKPDSDELYNLRLDSDSAWWGFMSCRMTGTYVGHHNLTYILDGEFGRSLSEKKVYRVSASGKLSMFQTYAEVTGVSPAAGSVMGGTLLTIRGRHFDQTDRPARVLVGGLPCDVQTVSDDTITCRTAKHEMNNDNTTIYPGGRGLKMEVWTETPKISLSEIMSYDENTTGYWTQWIDSLPHVFVDELDYFSSRSRGFLVPPVSANYTVYLNCDDKWESPFTKDQTEDGVKEYQDITASYDVFNEEQVVTFDSWPSNVAAVKEVQEVTVSSGCASHLCGSTFLSLGYGDAKTGPIPVKASADVVEAALNSLWTIKPDSVTVTKQDDSRGSNYRVTFDSDRGDFKLLYGEVFGSDTNVTVAEITKGISDMKTFTLLWGGIPTKPLAFNATESEVRSSLEDMMKAECPAEVLTNGTDVKYFNDFEIDNAQFDSAQKGTPMKNTAFCGMWSLKNAEVLFKSTYTKVSGDSYGSISLDKYPSLCFAYKGMLKNEVGMKFTYQDSEGQTQKETAKISTLFTKGLKWNYKCMDLESSLQTDYVGSDYALQEFYLYKDGGDFYVDAVHIGKQPTANDENGVSLRRRPPPFESQGGSFKEIVVAKDTSAAPRISYEIKARPVDCAFGFPLLEVGFLQMSNSSEDAAEFWGGAATVNVTRPHRATAPLTGTFDVEIYGGRAEGLSVDISTKDLKYALQGIAGMGEVSVSSVGSCREPRWRVEWLTNPGDQPLIQVEVFINGIISKSSGDCGYEWSEDKTPIVTGISPSEGSDGLGTLLTVTGTGFSSDNTSIFVGKTRCLVEQITGKWKKSSEERRLYGVFVIEWEELINHTLAISATTQVCRLGAASAGAYPVSVSFPSLGDSGGDVFLFTYQLVVSSFAPLSGSVAGGTVLTVTGFGFGENATVTVGGDECVVVDASATELRCRTPPGTAGPQSVAVTMGNTSQTAGSSFTFDEKLTARISGLSPRTTTVIGREVLTVQGSNLGGPEDGGAVFVGGKECETLQWAAATVTCRLPVLPPGTHKVDVRLGDDGNPQIR</sequence>
<dbReference type="PROSITE" id="PS51820">
    <property type="entry name" value="PA14"/>
    <property type="match status" value="1"/>
</dbReference>
<evidence type="ECO:0000313" key="3">
    <source>
        <dbReference type="EMBL" id="TNN42134.1"/>
    </source>
</evidence>
<dbReference type="SUPFAM" id="SSF81296">
    <property type="entry name" value="E set domains"/>
    <property type="match status" value="4"/>
</dbReference>
<dbReference type="AlphaFoldDB" id="A0A4Z2FMW2"/>
<dbReference type="GO" id="GO:0007399">
    <property type="term" value="P:nervous system development"/>
    <property type="evidence" value="ECO:0007669"/>
    <property type="project" value="UniProtKB-ARBA"/>
</dbReference>
<reference evidence="3 4" key="1">
    <citation type="submission" date="2019-03" db="EMBL/GenBank/DDBJ databases">
        <title>First draft genome of Liparis tanakae, snailfish: a comprehensive survey of snailfish specific genes.</title>
        <authorList>
            <person name="Kim W."/>
            <person name="Song I."/>
            <person name="Jeong J.-H."/>
            <person name="Kim D."/>
            <person name="Kim S."/>
            <person name="Ryu S."/>
            <person name="Song J.Y."/>
            <person name="Lee S.K."/>
        </authorList>
    </citation>
    <scope>NUCLEOTIDE SEQUENCE [LARGE SCALE GENOMIC DNA]</scope>
    <source>
        <tissue evidence="3">Muscle</tissue>
    </source>
</reference>
<organism evidence="3 4">
    <name type="scientific">Liparis tanakae</name>
    <name type="common">Tanaka's snailfish</name>
    <dbReference type="NCBI Taxonomy" id="230148"/>
    <lineage>
        <taxon>Eukaryota</taxon>
        <taxon>Metazoa</taxon>
        <taxon>Chordata</taxon>
        <taxon>Craniata</taxon>
        <taxon>Vertebrata</taxon>
        <taxon>Euteleostomi</taxon>
        <taxon>Actinopterygii</taxon>
        <taxon>Neopterygii</taxon>
        <taxon>Teleostei</taxon>
        <taxon>Neoteleostei</taxon>
        <taxon>Acanthomorphata</taxon>
        <taxon>Eupercaria</taxon>
        <taxon>Perciformes</taxon>
        <taxon>Cottioidei</taxon>
        <taxon>Cottales</taxon>
        <taxon>Liparidae</taxon>
        <taxon>Liparis</taxon>
    </lineage>
</organism>
<evidence type="ECO:0000259" key="2">
    <source>
        <dbReference type="PROSITE" id="PS51820"/>
    </source>
</evidence>
<dbReference type="Gene3D" id="2.60.40.10">
    <property type="entry name" value="Immunoglobulins"/>
    <property type="match status" value="4"/>
</dbReference>
<dbReference type="InterPro" id="IPR002909">
    <property type="entry name" value="IPT_dom"/>
</dbReference>